<dbReference type="InterPro" id="IPR001466">
    <property type="entry name" value="Beta-lactam-related"/>
</dbReference>
<dbReference type="Gene3D" id="3.40.710.10">
    <property type="entry name" value="DD-peptidase/beta-lactamase superfamily"/>
    <property type="match status" value="1"/>
</dbReference>
<gene>
    <name evidence="3" type="primary">pbpE_2</name>
    <name evidence="3" type="ORF">Pan241w_40800</name>
</gene>
<evidence type="ECO:0000313" key="4">
    <source>
        <dbReference type="Proteomes" id="UP000317171"/>
    </source>
</evidence>
<keyword evidence="1" id="KW-0378">Hydrolase</keyword>
<dbReference type="EMBL" id="CP036269">
    <property type="protein sequence ID" value="QDT43976.1"/>
    <property type="molecule type" value="Genomic_DNA"/>
</dbReference>
<reference evidence="3 4" key="1">
    <citation type="submission" date="2019-02" db="EMBL/GenBank/DDBJ databases">
        <title>Deep-cultivation of Planctomycetes and their phenomic and genomic characterization uncovers novel biology.</title>
        <authorList>
            <person name="Wiegand S."/>
            <person name="Jogler M."/>
            <person name="Boedeker C."/>
            <person name="Pinto D."/>
            <person name="Vollmers J."/>
            <person name="Rivas-Marin E."/>
            <person name="Kohn T."/>
            <person name="Peeters S.H."/>
            <person name="Heuer A."/>
            <person name="Rast P."/>
            <person name="Oberbeckmann S."/>
            <person name="Bunk B."/>
            <person name="Jeske O."/>
            <person name="Meyerdierks A."/>
            <person name="Storesund J.E."/>
            <person name="Kallscheuer N."/>
            <person name="Luecker S."/>
            <person name="Lage O.M."/>
            <person name="Pohl T."/>
            <person name="Merkel B.J."/>
            <person name="Hornburger P."/>
            <person name="Mueller R.-W."/>
            <person name="Bruemmer F."/>
            <person name="Labrenz M."/>
            <person name="Spormann A.M."/>
            <person name="Op den Camp H."/>
            <person name="Overmann J."/>
            <person name="Amann R."/>
            <person name="Jetten M.S.M."/>
            <person name="Mascher T."/>
            <person name="Medema M.H."/>
            <person name="Devos D.P."/>
            <person name="Kaster A.-K."/>
            <person name="Ovreas L."/>
            <person name="Rohde M."/>
            <person name="Galperin M.Y."/>
            <person name="Jogler C."/>
        </authorList>
    </citation>
    <scope>NUCLEOTIDE SEQUENCE [LARGE SCALE GENOMIC DNA]</scope>
    <source>
        <strain evidence="3 4">Pan241w</strain>
    </source>
</reference>
<organism evidence="3 4">
    <name type="scientific">Gimesia alba</name>
    <dbReference type="NCBI Taxonomy" id="2527973"/>
    <lineage>
        <taxon>Bacteria</taxon>
        <taxon>Pseudomonadati</taxon>
        <taxon>Planctomycetota</taxon>
        <taxon>Planctomycetia</taxon>
        <taxon>Planctomycetales</taxon>
        <taxon>Planctomycetaceae</taxon>
        <taxon>Gimesia</taxon>
    </lineage>
</organism>
<dbReference type="InterPro" id="IPR012338">
    <property type="entry name" value="Beta-lactam/transpept-like"/>
</dbReference>
<sequence length="371" mass="41374">MPQINAERWRAVETLVDHFCETDQVPAIALQAMVEGTSRCYRKGRQRVNDEREPLREDAIFLVASITKPFVVLGVLNLLEAGELLLGDRVKRFIPEFGCSGKHGITVRHLMTHTSGLPDMLPNNRELRSANAPLSEFVKQICQLTPDEPPGRIVQYQSAGIAILAEVIQRVSDLSCAEYLKQALFEPLEMHDTSLGVPDEWSTGNQPKIDRITEIRIPEELNIEPHWDWNSSYWRGFGAPWGGLFTTPSDLANLVEMLQQGGRYQHKQVFSARTIEEATRNQLNDIPGLSKSARQGKGWGLGWQIVTAANSDYYGDLLSPTAYGHGGATGTLLWIDPQLKASAIILTTQPQEPHGRFLARISNTIVATIEQ</sequence>
<dbReference type="KEGG" id="gaz:Pan241w_40800"/>
<accession>A0A517RJC6</accession>
<proteinExistence type="predicted"/>
<dbReference type="Proteomes" id="UP000317171">
    <property type="component" value="Chromosome"/>
</dbReference>
<dbReference type="PANTHER" id="PTHR43283">
    <property type="entry name" value="BETA-LACTAMASE-RELATED"/>
    <property type="match status" value="1"/>
</dbReference>
<evidence type="ECO:0000313" key="3">
    <source>
        <dbReference type="EMBL" id="QDT43976.1"/>
    </source>
</evidence>
<dbReference type="RefSeq" id="WP_145219069.1">
    <property type="nucleotide sequence ID" value="NZ_CP036269.1"/>
</dbReference>
<dbReference type="PANTHER" id="PTHR43283:SF11">
    <property type="entry name" value="BETA-LACTAMASE-RELATED DOMAIN-CONTAINING PROTEIN"/>
    <property type="match status" value="1"/>
</dbReference>
<dbReference type="SUPFAM" id="SSF56601">
    <property type="entry name" value="beta-lactamase/transpeptidase-like"/>
    <property type="match status" value="1"/>
</dbReference>
<keyword evidence="4" id="KW-1185">Reference proteome</keyword>
<feature type="domain" description="Beta-lactamase-related" evidence="2">
    <location>
        <begin position="13"/>
        <end position="356"/>
    </location>
</feature>
<dbReference type="AlphaFoldDB" id="A0A517RJC6"/>
<evidence type="ECO:0000259" key="2">
    <source>
        <dbReference type="Pfam" id="PF00144"/>
    </source>
</evidence>
<protein>
    <submittedName>
        <fullName evidence="3">Penicillin-binding protein 4</fullName>
    </submittedName>
</protein>
<dbReference type="GO" id="GO:0016787">
    <property type="term" value="F:hydrolase activity"/>
    <property type="evidence" value="ECO:0007669"/>
    <property type="project" value="UniProtKB-KW"/>
</dbReference>
<dbReference type="InterPro" id="IPR050789">
    <property type="entry name" value="Diverse_Enzym_Activities"/>
</dbReference>
<name>A0A517RJC6_9PLAN</name>
<dbReference type="Pfam" id="PF00144">
    <property type="entry name" value="Beta-lactamase"/>
    <property type="match status" value="1"/>
</dbReference>
<evidence type="ECO:0000256" key="1">
    <source>
        <dbReference type="ARBA" id="ARBA00022801"/>
    </source>
</evidence>
<dbReference type="OrthoDB" id="284523at2"/>